<gene>
    <name evidence="1" type="ORF">H5410_060412</name>
</gene>
<dbReference type="EMBL" id="JACXVP010000012">
    <property type="protein sequence ID" value="KAG5570646.1"/>
    <property type="molecule type" value="Genomic_DNA"/>
</dbReference>
<protein>
    <submittedName>
        <fullName evidence="1">Uncharacterized protein</fullName>
    </submittedName>
</protein>
<evidence type="ECO:0000313" key="2">
    <source>
        <dbReference type="Proteomes" id="UP000824120"/>
    </source>
</evidence>
<accession>A0A9J5W6H0</accession>
<proteinExistence type="predicted"/>
<name>A0A9J5W6H0_SOLCO</name>
<sequence length="80" mass="9164">MYYQCQLTVHLIKVKFPWIRTILTHMERMVKCNTNGVSKGNPGPSTYGLCLRDRNENLIYAEAQSIGIATMTIWKALLFA</sequence>
<keyword evidence="2" id="KW-1185">Reference proteome</keyword>
<dbReference type="AlphaFoldDB" id="A0A9J5W6H0"/>
<organism evidence="1 2">
    <name type="scientific">Solanum commersonii</name>
    <name type="common">Commerson's wild potato</name>
    <name type="synonym">Commerson's nightshade</name>
    <dbReference type="NCBI Taxonomy" id="4109"/>
    <lineage>
        <taxon>Eukaryota</taxon>
        <taxon>Viridiplantae</taxon>
        <taxon>Streptophyta</taxon>
        <taxon>Embryophyta</taxon>
        <taxon>Tracheophyta</taxon>
        <taxon>Spermatophyta</taxon>
        <taxon>Magnoliopsida</taxon>
        <taxon>eudicotyledons</taxon>
        <taxon>Gunneridae</taxon>
        <taxon>Pentapetalae</taxon>
        <taxon>asterids</taxon>
        <taxon>lamiids</taxon>
        <taxon>Solanales</taxon>
        <taxon>Solanaceae</taxon>
        <taxon>Solanoideae</taxon>
        <taxon>Solaneae</taxon>
        <taxon>Solanum</taxon>
    </lineage>
</organism>
<evidence type="ECO:0000313" key="1">
    <source>
        <dbReference type="EMBL" id="KAG5570646.1"/>
    </source>
</evidence>
<comment type="caution">
    <text evidence="1">The sequence shown here is derived from an EMBL/GenBank/DDBJ whole genome shotgun (WGS) entry which is preliminary data.</text>
</comment>
<reference evidence="1 2" key="1">
    <citation type="submission" date="2020-09" db="EMBL/GenBank/DDBJ databases">
        <title>De no assembly of potato wild relative species, Solanum commersonii.</title>
        <authorList>
            <person name="Cho K."/>
        </authorList>
    </citation>
    <scope>NUCLEOTIDE SEQUENCE [LARGE SCALE GENOMIC DNA]</scope>
    <source>
        <strain evidence="1">LZ3.2</strain>
        <tissue evidence="1">Leaf</tissue>
    </source>
</reference>
<dbReference type="OrthoDB" id="1226698at2759"/>
<dbReference type="Proteomes" id="UP000824120">
    <property type="component" value="Chromosome 12"/>
</dbReference>